<dbReference type="WBParaSite" id="jg24141">
    <property type="protein sequence ID" value="jg24141"/>
    <property type="gene ID" value="jg24141"/>
</dbReference>
<sequence>MFQGHDCELRIPPINCTFNRALTTHCACRHYHACRCSAKVTVPSTLALMEVFAYSFPTILPVHNKDAFDNTGSYPSSLVLRLQSQLLPSNTLFSQKEIFFGTKSATKFSKYAHFPAIFRTINEYEVGNQYFLEDDLFGCDDEDLIGGVQMFKEFSNRSMSDLSQQCSMEMKTKPSLMKVSSTAESFITYDAKNVCGRHEQHLSTTKNADEQGPSTPVYI</sequence>
<evidence type="ECO:0000313" key="3">
    <source>
        <dbReference type="WBParaSite" id="jg24141"/>
    </source>
</evidence>
<proteinExistence type="predicted"/>
<feature type="region of interest" description="Disordered" evidence="1">
    <location>
        <begin position="200"/>
        <end position="219"/>
    </location>
</feature>
<dbReference type="AlphaFoldDB" id="A0A915DVL5"/>
<keyword evidence="2" id="KW-1185">Reference proteome</keyword>
<protein>
    <submittedName>
        <fullName evidence="3">Uncharacterized protein</fullName>
    </submittedName>
</protein>
<reference evidence="3" key="1">
    <citation type="submission" date="2022-11" db="UniProtKB">
        <authorList>
            <consortium name="WormBaseParasite"/>
        </authorList>
    </citation>
    <scope>IDENTIFICATION</scope>
</reference>
<organism evidence="2 3">
    <name type="scientific">Ditylenchus dipsaci</name>
    <dbReference type="NCBI Taxonomy" id="166011"/>
    <lineage>
        <taxon>Eukaryota</taxon>
        <taxon>Metazoa</taxon>
        <taxon>Ecdysozoa</taxon>
        <taxon>Nematoda</taxon>
        <taxon>Chromadorea</taxon>
        <taxon>Rhabditida</taxon>
        <taxon>Tylenchina</taxon>
        <taxon>Tylenchomorpha</taxon>
        <taxon>Sphaerularioidea</taxon>
        <taxon>Anguinidae</taxon>
        <taxon>Anguininae</taxon>
        <taxon>Ditylenchus</taxon>
    </lineage>
</organism>
<dbReference type="Proteomes" id="UP000887574">
    <property type="component" value="Unplaced"/>
</dbReference>
<evidence type="ECO:0000313" key="2">
    <source>
        <dbReference type="Proteomes" id="UP000887574"/>
    </source>
</evidence>
<accession>A0A915DVL5</accession>
<name>A0A915DVL5_9BILA</name>
<evidence type="ECO:0000256" key="1">
    <source>
        <dbReference type="SAM" id="MobiDB-lite"/>
    </source>
</evidence>